<dbReference type="GO" id="GO:0016620">
    <property type="term" value="F:oxidoreductase activity, acting on the aldehyde or oxo group of donors, NAD or NADP as acceptor"/>
    <property type="evidence" value="ECO:0007669"/>
    <property type="project" value="InterPro"/>
</dbReference>
<dbReference type="InterPro" id="IPR016162">
    <property type="entry name" value="Ald_DH_N"/>
</dbReference>
<evidence type="ECO:0000256" key="3">
    <source>
        <dbReference type="ARBA" id="ARBA00023097"/>
    </source>
</evidence>
<dbReference type="FunFam" id="3.40.605.10:FF:000007">
    <property type="entry name" value="NAD/NADP-dependent betaine aldehyde dehydrogenase"/>
    <property type="match status" value="1"/>
</dbReference>
<keyword evidence="2" id="KW-0560">Oxidoreductase</keyword>
<proteinExistence type="inferred from homology"/>
<dbReference type="AlphaFoldDB" id="A0A433XKT7"/>
<comment type="caution">
    <text evidence="5">The sequence shown here is derived from an EMBL/GenBank/DDBJ whole genome shotgun (WGS) entry which is preliminary data.</text>
</comment>
<dbReference type="InterPro" id="IPR016163">
    <property type="entry name" value="Ald_DH_C"/>
</dbReference>
<evidence type="ECO:0000313" key="6">
    <source>
        <dbReference type="Proteomes" id="UP000281547"/>
    </source>
</evidence>
<protein>
    <submittedName>
        <fullName evidence="5">Aldehyde dehydrogenase family protein</fullName>
    </submittedName>
</protein>
<evidence type="ECO:0000256" key="1">
    <source>
        <dbReference type="ARBA" id="ARBA00009986"/>
    </source>
</evidence>
<organism evidence="5 6">
    <name type="scientific">Arsenicitalea aurantiaca</name>
    <dbReference type="NCBI Taxonomy" id="1783274"/>
    <lineage>
        <taxon>Bacteria</taxon>
        <taxon>Pseudomonadati</taxon>
        <taxon>Pseudomonadota</taxon>
        <taxon>Alphaproteobacteria</taxon>
        <taxon>Hyphomicrobiales</taxon>
        <taxon>Devosiaceae</taxon>
        <taxon>Arsenicitalea</taxon>
    </lineage>
</organism>
<dbReference type="Proteomes" id="UP000281547">
    <property type="component" value="Unassembled WGS sequence"/>
</dbReference>
<accession>A0A433XKT7</accession>
<evidence type="ECO:0000256" key="2">
    <source>
        <dbReference type="ARBA" id="ARBA00023002"/>
    </source>
</evidence>
<dbReference type="FunFam" id="3.40.309.10:FF:000012">
    <property type="entry name" value="Betaine aldehyde dehydrogenase"/>
    <property type="match status" value="1"/>
</dbReference>
<dbReference type="PANTHER" id="PTHR42804">
    <property type="entry name" value="ALDEHYDE DEHYDROGENASE"/>
    <property type="match status" value="1"/>
</dbReference>
<evidence type="ECO:0000313" key="5">
    <source>
        <dbReference type="EMBL" id="RUT34689.1"/>
    </source>
</evidence>
<dbReference type="EMBL" id="RZNJ01000001">
    <property type="protein sequence ID" value="RUT34689.1"/>
    <property type="molecule type" value="Genomic_DNA"/>
</dbReference>
<comment type="similarity">
    <text evidence="1">Belongs to the aldehyde dehydrogenase family.</text>
</comment>
<gene>
    <name evidence="5" type="ORF">EMQ25_01630</name>
</gene>
<dbReference type="SUPFAM" id="SSF53720">
    <property type="entry name" value="ALDH-like"/>
    <property type="match status" value="1"/>
</dbReference>
<dbReference type="RefSeq" id="WP_127186808.1">
    <property type="nucleotide sequence ID" value="NZ_RZNJ01000001.1"/>
</dbReference>
<dbReference type="Pfam" id="PF00171">
    <property type="entry name" value="Aldedh"/>
    <property type="match status" value="1"/>
</dbReference>
<dbReference type="Gene3D" id="3.40.605.10">
    <property type="entry name" value="Aldehyde Dehydrogenase, Chain A, domain 1"/>
    <property type="match status" value="1"/>
</dbReference>
<dbReference type="InterPro" id="IPR016161">
    <property type="entry name" value="Ald_DH/histidinol_DH"/>
</dbReference>
<name>A0A433XKT7_9HYPH</name>
<keyword evidence="3" id="KW-0558">Oxidation</keyword>
<feature type="domain" description="Aldehyde dehydrogenase" evidence="4">
    <location>
        <begin position="13"/>
        <end position="470"/>
    </location>
</feature>
<dbReference type="Gene3D" id="3.40.309.10">
    <property type="entry name" value="Aldehyde Dehydrogenase, Chain A, domain 2"/>
    <property type="match status" value="1"/>
</dbReference>
<evidence type="ECO:0000259" key="4">
    <source>
        <dbReference type="Pfam" id="PF00171"/>
    </source>
</evidence>
<reference evidence="5 6" key="1">
    <citation type="journal article" date="2016" name="Int. J. Syst. Evol. Microbiol.">
        <title>Arsenicitalea aurantiaca gen. nov., sp. nov., a new member of the family Hyphomicrobiaceae, isolated from high-arsenic sediment.</title>
        <authorList>
            <person name="Mu Y."/>
            <person name="Zhou L."/>
            <person name="Zeng X.C."/>
            <person name="Liu L."/>
            <person name="Pan Y."/>
            <person name="Chen X."/>
            <person name="Wang J."/>
            <person name="Li S."/>
            <person name="Li W.J."/>
            <person name="Wang Y."/>
        </authorList>
    </citation>
    <scope>NUCLEOTIDE SEQUENCE [LARGE SCALE GENOMIC DNA]</scope>
    <source>
        <strain evidence="5 6">42-50</strain>
    </source>
</reference>
<dbReference type="CDD" id="cd07138">
    <property type="entry name" value="ALDH_CddD_SSP0762"/>
    <property type="match status" value="1"/>
</dbReference>
<dbReference type="PANTHER" id="PTHR42804:SF1">
    <property type="entry name" value="ALDEHYDE DEHYDROGENASE-RELATED"/>
    <property type="match status" value="1"/>
</dbReference>
<dbReference type="OrthoDB" id="9812625at2"/>
<keyword evidence="6" id="KW-1185">Reference proteome</keyword>
<dbReference type="InterPro" id="IPR015590">
    <property type="entry name" value="Aldehyde_DH_dom"/>
</dbReference>
<sequence length="476" mass="51334">MGNALRFYIDGSWVDPVSPTSLEVTNPADETLAGTISLGSGADVDRAVIAARRAFEHFGFGPKAERVSLLRRIVEVYERRYEEIAEAITLEMGSPISFSRSVQAHFGRERFKQAADLLEAYDLEHMVASSRIIREPIGVCGFITPWNWPMNQIASKVAYGLAAGCTIVWKPSEISPLSAIILTEIIEEAGAPAGVFNMIQGDGPGVGAALASHPDIDMISFTGSTRAGVMVAKAAADTVKRVHQELGGKSANIILPDADLETAVRDGVLRCFTNTGQSCQAPTRLLVQEDQLAAAVEIARKAALSVRIGHPSDPETKMGPLVSAMQFARVQEMIEAGIAEGATLVAGGPGRPKGFDKGYYVSPTVFSDVRNDMRIAREEIFGPVVVIIAYRDEDEAIAIANDSEYGLAGYIASRDVERARRIARRIRAGRIYINMAPPRGDVPFGGYKKSGNGREQGVFGFEDFLEVKAVLGYEPA</sequence>